<feature type="domain" description="Hint" evidence="1">
    <location>
        <begin position="145"/>
        <end position="254"/>
    </location>
</feature>
<accession>A0A8J3H2C9</accession>
<dbReference type="Proteomes" id="UP000611500">
    <property type="component" value="Unassembled WGS sequence"/>
</dbReference>
<dbReference type="PROSITE" id="PS50817">
    <property type="entry name" value="INTEIN_N_TER"/>
    <property type="match status" value="1"/>
</dbReference>
<reference evidence="2" key="2">
    <citation type="submission" date="2020-09" db="EMBL/GenBank/DDBJ databases">
        <authorList>
            <person name="Sun Q."/>
            <person name="Zhou Y."/>
        </authorList>
    </citation>
    <scope>NUCLEOTIDE SEQUENCE</scope>
    <source>
        <strain evidence="2">CGMCC 1.7081</strain>
    </source>
</reference>
<evidence type="ECO:0000259" key="1">
    <source>
        <dbReference type="SMART" id="SM00306"/>
    </source>
</evidence>
<dbReference type="AlphaFoldDB" id="A0A8J3H2C9"/>
<sequence length="336" mass="36508">MTAIDSPTQAIAVFPAQTFRVVQGANLGDPLSDMEEMMLDDIYQLSPGASRKRLVIAPRDDGTFRIAEGAEAGQPGAMLHLDSALQFMTPDGRMIEALGLVETDAEEMIAAVYLLPLGPMTVEIDYTLVGMNRAAAAVKFAQVASVSFTRGTRITLASGAQVRIEDLKVGDRVLTRDHGGQQVRWIGQSTLRATGSFAPIVIRAGTLNNTGDLVVSPDHRLFVYQRSDALGTGRPDLLIKARHLVNGTTIYVQDGGFVDYFQLLFDHHEIIYAEGIAAESLLVDPRTRAALPPDLLARIDPHLSDHARSEAQGLDVQKSLLDRPDVIDLLRRASTQ</sequence>
<evidence type="ECO:0000313" key="2">
    <source>
        <dbReference type="EMBL" id="GHG79380.1"/>
    </source>
</evidence>
<gene>
    <name evidence="2" type="ORF">GCM10010961_01370</name>
</gene>
<dbReference type="InterPro" id="IPR003587">
    <property type="entry name" value="Hint_dom_N"/>
</dbReference>
<dbReference type="SUPFAM" id="SSF51294">
    <property type="entry name" value="Hedgehog/intein (Hint) domain"/>
    <property type="match status" value="1"/>
</dbReference>
<dbReference type="InterPro" id="IPR006141">
    <property type="entry name" value="Intein_N"/>
</dbReference>
<keyword evidence="3" id="KW-1185">Reference proteome</keyword>
<organism evidence="2 3">
    <name type="scientific">Pseudodonghicola xiamenensis</name>
    <dbReference type="NCBI Taxonomy" id="337702"/>
    <lineage>
        <taxon>Bacteria</taxon>
        <taxon>Pseudomonadati</taxon>
        <taxon>Pseudomonadota</taxon>
        <taxon>Alphaproteobacteria</taxon>
        <taxon>Rhodobacterales</taxon>
        <taxon>Paracoccaceae</taxon>
        <taxon>Pseudodonghicola</taxon>
    </lineage>
</organism>
<dbReference type="SMART" id="SM00306">
    <property type="entry name" value="HintN"/>
    <property type="match status" value="1"/>
</dbReference>
<reference evidence="2" key="1">
    <citation type="journal article" date="2014" name="Int. J. Syst. Evol. Microbiol.">
        <title>Complete genome sequence of Corynebacterium casei LMG S-19264T (=DSM 44701T), isolated from a smear-ripened cheese.</title>
        <authorList>
            <consortium name="US DOE Joint Genome Institute (JGI-PGF)"/>
            <person name="Walter F."/>
            <person name="Albersmeier A."/>
            <person name="Kalinowski J."/>
            <person name="Ruckert C."/>
        </authorList>
    </citation>
    <scope>NUCLEOTIDE SEQUENCE</scope>
    <source>
        <strain evidence="2">CGMCC 1.7081</strain>
    </source>
</reference>
<dbReference type="CDD" id="cd00081">
    <property type="entry name" value="Hint"/>
    <property type="match status" value="1"/>
</dbReference>
<name>A0A8J3H2C9_9RHOB</name>
<comment type="caution">
    <text evidence="2">The sequence shown here is derived from an EMBL/GenBank/DDBJ whole genome shotgun (WGS) entry which is preliminary data.</text>
</comment>
<protein>
    <recommendedName>
        <fullName evidence="1">Hint domain-containing protein</fullName>
    </recommendedName>
</protein>
<dbReference type="Pfam" id="PF13403">
    <property type="entry name" value="Hint_2"/>
    <property type="match status" value="1"/>
</dbReference>
<evidence type="ECO:0000313" key="3">
    <source>
        <dbReference type="Proteomes" id="UP000611500"/>
    </source>
</evidence>
<dbReference type="InterPro" id="IPR028992">
    <property type="entry name" value="Hedgehog/Intein_dom"/>
</dbReference>
<dbReference type="EMBL" id="BNAP01000001">
    <property type="protein sequence ID" value="GHG79380.1"/>
    <property type="molecule type" value="Genomic_DNA"/>
</dbReference>
<dbReference type="InterPro" id="IPR036844">
    <property type="entry name" value="Hint_dom_sf"/>
</dbReference>
<dbReference type="RefSeq" id="WP_028091917.1">
    <property type="nucleotide sequence ID" value="NZ_BNAP01000001.1"/>
</dbReference>
<dbReference type="Gene3D" id="2.170.16.10">
    <property type="entry name" value="Hedgehog/Intein (Hint) domain"/>
    <property type="match status" value="1"/>
</dbReference>
<proteinExistence type="predicted"/>
<dbReference type="GO" id="GO:0016539">
    <property type="term" value="P:intein-mediated protein splicing"/>
    <property type="evidence" value="ECO:0007669"/>
    <property type="project" value="InterPro"/>
</dbReference>